<protein>
    <submittedName>
        <fullName evidence="2">Uncharacterized protein</fullName>
    </submittedName>
</protein>
<dbReference type="Proteomes" id="UP001155144">
    <property type="component" value="Unassembled WGS sequence"/>
</dbReference>
<dbReference type="AlphaFoldDB" id="A0A9X2T768"/>
<dbReference type="RefSeq" id="WP_259040262.1">
    <property type="nucleotide sequence ID" value="NZ_JANUAB010000010.1"/>
</dbReference>
<gene>
    <name evidence="2" type="ORF">GGP45_002641</name>
</gene>
<accession>A0A9X2T768</accession>
<dbReference type="EMBL" id="JANUBL010000005">
    <property type="protein sequence ID" value="MCS4122281.1"/>
    <property type="molecule type" value="Genomic_DNA"/>
</dbReference>
<reference evidence="2" key="1">
    <citation type="submission" date="2022-08" db="EMBL/GenBank/DDBJ databases">
        <title>Genomic Encyclopedia of Type Strains, Phase V (KMG-V): Genome sequencing to study the core and pangenomes of soil and plant-associated prokaryotes.</title>
        <authorList>
            <person name="Whitman W."/>
        </authorList>
    </citation>
    <scope>NUCLEOTIDE SEQUENCE</scope>
    <source>
        <strain evidence="2">SP3026</strain>
    </source>
</reference>
<organism evidence="2 3">
    <name type="scientific">Salinibacter ruber</name>
    <dbReference type="NCBI Taxonomy" id="146919"/>
    <lineage>
        <taxon>Bacteria</taxon>
        <taxon>Pseudomonadati</taxon>
        <taxon>Rhodothermota</taxon>
        <taxon>Rhodothermia</taxon>
        <taxon>Rhodothermales</taxon>
        <taxon>Salinibacteraceae</taxon>
        <taxon>Salinibacter</taxon>
    </lineage>
</organism>
<name>A0A9X2T768_9BACT</name>
<feature type="compositionally biased region" description="Acidic residues" evidence="1">
    <location>
        <begin position="110"/>
        <end position="121"/>
    </location>
</feature>
<evidence type="ECO:0000313" key="2">
    <source>
        <dbReference type="EMBL" id="MCS4122281.1"/>
    </source>
</evidence>
<feature type="compositionally biased region" description="Basic and acidic residues" evidence="1">
    <location>
        <begin position="1"/>
        <end position="10"/>
    </location>
</feature>
<evidence type="ECO:0000256" key="1">
    <source>
        <dbReference type="SAM" id="MobiDB-lite"/>
    </source>
</evidence>
<sequence length="148" mass="16011">MSETETRQAEARSTGGESTGGESTGGDEIEMSVVKVGSLPEKFRSSSPGGAPATEDVPGPIAELIRVATSGLTSPEREVFLRRLKEEHPGLFSRESGEDSQQLPGGPTEELSEEELSEEQFSEEKWREELTRLLKEEANRFMAAAAGL</sequence>
<feature type="region of interest" description="Disordered" evidence="1">
    <location>
        <begin position="88"/>
        <end position="125"/>
    </location>
</feature>
<evidence type="ECO:0000313" key="3">
    <source>
        <dbReference type="Proteomes" id="UP001155144"/>
    </source>
</evidence>
<proteinExistence type="predicted"/>
<comment type="caution">
    <text evidence="2">The sequence shown here is derived from an EMBL/GenBank/DDBJ whole genome shotgun (WGS) entry which is preliminary data.</text>
</comment>
<feature type="region of interest" description="Disordered" evidence="1">
    <location>
        <begin position="1"/>
        <end position="58"/>
    </location>
</feature>